<dbReference type="InterPro" id="IPR009288">
    <property type="entry name" value="AIG2-like_dom"/>
</dbReference>
<dbReference type="EMBL" id="JAQIIO010000002">
    <property type="protein sequence ID" value="MDA5093477.1"/>
    <property type="molecule type" value="Genomic_DNA"/>
</dbReference>
<keyword evidence="3" id="KW-1185">Reference proteome</keyword>
<organism evidence="2 3">
    <name type="scientific">Aliiroseovarius salicola</name>
    <dbReference type="NCBI Taxonomy" id="3009082"/>
    <lineage>
        <taxon>Bacteria</taxon>
        <taxon>Pseudomonadati</taxon>
        <taxon>Pseudomonadota</taxon>
        <taxon>Alphaproteobacteria</taxon>
        <taxon>Rhodobacterales</taxon>
        <taxon>Paracoccaceae</taxon>
        <taxon>Aliiroseovarius</taxon>
    </lineage>
</organism>
<comment type="caution">
    <text evidence="2">The sequence shown here is derived from an EMBL/GenBank/DDBJ whole genome shotgun (WGS) entry which is preliminary data.</text>
</comment>
<dbReference type="CDD" id="cd06661">
    <property type="entry name" value="GGCT_like"/>
    <property type="match status" value="1"/>
</dbReference>
<proteinExistence type="predicted"/>
<reference evidence="2 3" key="1">
    <citation type="submission" date="2023-01" db="EMBL/GenBank/DDBJ databases">
        <authorList>
            <person name="Yoon J.-W."/>
        </authorList>
    </citation>
    <scope>NUCLEOTIDE SEQUENCE [LARGE SCALE GENOMIC DNA]</scope>
    <source>
        <strain evidence="2 3">KMU-50</strain>
    </source>
</reference>
<evidence type="ECO:0000313" key="3">
    <source>
        <dbReference type="Proteomes" id="UP001528040"/>
    </source>
</evidence>
<evidence type="ECO:0000313" key="2">
    <source>
        <dbReference type="EMBL" id="MDA5093477.1"/>
    </source>
</evidence>
<dbReference type="Gene3D" id="3.10.490.10">
    <property type="entry name" value="Gamma-glutamyl cyclotransferase-like"/>
    <property type="match status" value="1"/>
</dbReference>
<sequence length="185" mass="20613">MKDPFFFGYGSLVNRRTHAYENAQPARLSGWRRAWRASPLRAVCYLTAVPCDESEIDGLIASVPGADWEALDHRERAYARVPLNGNVSHQAGEVDLAVYAIKPGAHADPTRQNPVLMSYLDVVVQGYLDVFGRSGVDHFFETTDGWHAPIKNDRAAPIYPRAQATSDEEKDLVDGWLKDLSAEIE</sequence>
<dbReference type="Pfam" id="PF06094">
    <property type="entry name" value="GGACT"/>
    <property type="match status" value="1"/>
</dbReference>
<feature type="domain" description="Gamma-glutamylcyclotransferase AIG2-like" evidence="1">
    <location>
        <begin position="7"/>
        <end position="103"/>
    </location>
</feature>
<name>A0ABT4VYZ7_9RHOB</name>
<dbReference type="SUPFAM" id="SSF110857">
    <property type="entry name" value="Gamma-glutamyl cyclotransferase-like"/>
    <property type="match status" value="1"/>
</dbReference>
<dbReference type="InterPro" id="IPR036568">
    <property type="entry name" value="GGCT-like_sf"/>
</dbReference>
<dbReference type="Proteomes" id="UP001528040">
    <property type="component" value="Unassembled WGS sequence"/>
</dbReference>
<gene>
    <name evidence="2" type="ORF">O2N63_05180</name>
</gene>
<protein>
    <submittedName>
        <fullName evidence="2">Gamma-glutamylcyclotransferase</fullName>
    </submittedName>
</protein>
<accession>A0ABT4VYZ7</accession>
<dbReference type="RefSeq" id="WP_271053168.1">
    <property type="nucleotide sequence ID" value="NZ_JAQIIO010000002.1"/>
</dbReference>
<dbReference type="InterPro" id="IPR013024">
    <property type="entry name" value="GGCT-like"/>
</dbReference>
<evidence type="ECO:0000259" key="1">
    <source>
        <dbReference type="Pfam" id="PF06094"/>
    </source>
</evidence>